<organism evidence="1 2">
    <name type="scientific">Spiroplasma alleghenense</name>
    <dbReference type="NCBI Taxonomy" id="216931"/>
    <lineage>
        <taxon>Bacteria</taxon>
        <taxon>Bacillati</taxon>
        <taxon>Mycoplasmatota</taxon>
        <taxon>Mollicutes</taxon>
        <taxon>Entomoplasmatales</taxon>
        <taxon>Spiroplasmataceae</taxon>
        <taxon>Spiroplasma</taxon>
    </lineage>
</organism>
<dbReference type="EMBL" id="CP031376">
    <property type="protein sequence ID" value="AXK51299.1"/>
    <property type="molecule type" value="Genomic_DNA"/>
</dbReference>
<protein>
    <recommendedName>
        <fullName evidence="3">DUF177 domain-containing protein</fullName>
    </recommendedName>
</protein>
<name>A0A345Z3X0_9MOLU</name>
<dbReference type="KEGG" id="salx:SALLE_v1c06270"/>
<dbReference type="Proteomes" id="UP000254792">
    <property type="component" value="Chromosome"/>
</dbReference>
<evidence type="ECO:0008006" key="3">
    <source>
        <dbReference type="Google" id="ProtNLM"/>
    </source>
</evidence>
<dbReference type="AlphaFoldDB" id="A0A345Z3X0"/>
<reference evidence="1 2" key="1">
    <citation type="submission" date="2018-07" db="EMBL/GenBank/DDBJ databases">
        <title>Complete genome sequence of Spiroplasma alleghenense PLHS-1 (ATCC 51752).</title>
        <authorList>
            <person name="Chou L."/>
            <person name="Lee T.-Y."/>
            <person name="Tsai Y.-M."/>
            <person name="Kuo C.-H."/>
        </authorList>
    </citation>
    <scope>NUCLEOTIDE SEQUENCE [LARGE SCALE GENOMIC DNA]</scope>
    <source>
        <strain evidence="1 2">PLHS-1</strain>
    </source>
</reference>
<evidence type="ECO:0000313" key="1">
    <source>
        <dbReference type="EMBL" id="AXK51299.1"/>
    </source>
</evidence>
<proteinExistence type="predicted"/>
<dbReference type="OrthoDB" id="398678at2"/>
<dbReference type="Pfam" id="PF02620">
    <property type="entry name" value="YceD"/>
    <property type="match status" value="1"/>
</dbReference>
<keyword evidence="2" id="KW-1185">Reference proteome</keyword>
<sequence>MNVYTKRELNNKKKIDLNFELEISQDEDFSAYLVKGFNKIQFKGKINYSDTLESVEIKGKIDFELMAIDARNGGTFPYKNSIDWDDSYTFNEEYSDQQNLILNDQLVLKDLIIEQILLNIPVNLSNNCGTISKVGKNWSLLSEDQFNEQQENRVDERWSKLLELQEKDKNIK</sequence>
<gene>
    <name evidence="1" type="ORF">SALLE_v1c06270</name>
</gene>
<evidence type="ECO:0000313" key="2">
    <source>
        <dbReference type="Proteomes" id="UP000254792"/>
    </source>
</evidence>
<accession>A0A345Z3X0</accession>
<dbReference type="RefSeq" id="WP_115558203.1">
    <property type="nucleotide sequence ID" value="NZ_CP031376.1"/>
</dbReference>
<dbReference type="InterPro" id="IPR003772">
    <property type="entry name" value="YceD"/>
</dbReference>